<comment type="caution">
    <text evidence="1">The sequence shown here is derived from an EMBL/GenBank/DDBJ whole genome shotgun (WGS) entry which is preliminary data.</text>
</comment>
<dbReference type="EMBL" id="CM042011">
    <property type="protein sequence ID" value="KAI3765577.1"/>
    <property type="molecule type" value="Genomic_DNA"/>
</dbReference>
<dbReference type="Proteomes" id="UP001055811">
    <property type="component" value="Linkage Group LG03"/>
</dbReference>
<protein>
    <submittedName>
        <fullName evidence="1">Uncharacterized protein</fullName>
    </submittedName>
</protein>
<reference evidence="2" key="1">
    <citation type="journal article" date="2022" name="Mol. Ecol. Resour.">
        <title>The genomes of chicory, endive, great burdock and yacon provide insights into Asteraceae palaeo-polyploidization history and plant inulin production.</title>
        <authorList>
            <person name="Fan W."/>
            <person name="Wang S."/>
            <person name="Wang H."/>
            <person name="Wang A."/>
            <person name="Jiang F."/>
            <person name="Liu H."/>
            <person name="Zhao H."/>
            <person name="Xu D."/>
            <person name="Zhang Y."/>
        </authorList>
    </citation>
    <scope>NUCLEOTIDE SEQUENCE [LARGE SCALE GENOMIC DNA]</scope>
    <source>
        <strain evidence="2">cv. Punajuju</strain>
    </source>
</reference>
<organism evidence="1 2">
    <name type="scientific">Cichorium intybus</name>
    <name type="common">Chicory</name>
    <dbReference type="NCBI Taxonomy" id="13427"/>
    <lineage>
        <taxon>Eukaryota</taxon>
        <taxon>Viridiplantae</taxon>
        <taxon>Streptophyta</taxon>
        <taxon>Embryophyta</taxon>
        <taxon>Tracheophyta</taxon>
        <taxon>Spermatophyta</taxon>
        <taxon>Magnoliopsida</taxon>
        <taxon>eudicotyledons</taxon>
        <taxon>Gunneridae</taxon>
        <taxon>Pentapetalae</taxon>
        <taxon>asterids</taxon>
        <taxon>campanulids</taxon>
        <taxon>Asterales</taxon>
        <taxon>Asteraceae</taxon>
        <taxon>Cichorioideae</taxon>
        <taxon>Cichorieae</taxon>
        <taxon>Cichoriinae</taxon>
        <taxon>Cichorium</taxon>
    </lineage>
</organism>
<proteinExistence type="predicted"/>
<sequence>MMNSSPRCITLNKPVGAGMSFPNYLDGSEYDEFGNDLYEIPEVVHVVSNNQLQDAPASSKADEDTKIQALIDTPTLDWQHKYVKELEFYASRYFYNRLYPVLIFILSTTPNSSAQKQTTSAQIGNFREKFIKMSYLNRVWMTAGVAVVNGHTDQGNKLKSGMKSFQQGKKAFGSSVGVDHTELRPLSGVLGSDVGGIFAGDERRKQSDESLRQVMYMNCWGQS</sequence>
<evidence type="ECO:0000313" key="2">
    <source>
        <dbReference type="Proteomes" id="UP001055811"/>
    </source>
</evidence>
<gene>
    <name evidence="1" type="ORF">L2E82_15615</name>
</gene>
<evidence type="ECO:0000313" key="1">
    <source>
        <dbReference type="EMBL" id="KAI3765577.1"/>
    </source>
</evidence>
<accession>A0ACB9F398</accession>
<reference evidence="1 2" key="2">
    <citation type="journal article" date="2022" name="Mol. Ecol. Resour.">
        <title>The genomes of chicory, endive, great burdock and yacon provide insights into Asteraceae paleo-polyploidization history and plant inulin production.</title>
        <authorList>
            <person name="Fan W."/>
            <person name="Wang S."/>
            <person name="Wang H."/>
            <person name="Wang A."/>
            <person name="Jiang F."/>
            <person name="Liu H."/>
            <person name="Zhao H."/>
            <person name="Xu D."/>
            <person name="Zhang Y."/>
        </authorList>
    </citation>
    <scope>NUCLEOTIDE SEQUENCE [LARGE SCALE GENOMIC DNA]</scope>
    <source>
        <strain evidence="2">cv. Punajuju</strain>
        <tissue evidence="1">Leaves</tissue>
    </source>
</reference>
<keyword evidence="2" id="KW-1185">Reference proteome</keyword>
<name>A0ACB9F398_CICIN</name>